<dbReference type="AlphaFoldDB" id="A0A250X1U2"/>
<dbReference type="Proteomes" id="UP000232323">
    <property type="component" value="Unassembled WGS sequence"/>
</dbReference>
<organism evidence="2 3">
    <name type="scientific">Chlamydomonas eustigma</name>
    <dbReference type="NCBI Taxonomy" id="1157962"/>
    <lineage>
        <taxon>Eukaryota</taxon>
        <taxon>Viridiplantae</taxon>
        <taxon>Chlorophyta</taxon>
        <taxon>core chlorophytes</taxon>
        <taxon>Chlorophyceae</taxon>
        <taxon>CS clade</taxon>
        <taxon>Chlamydomonadales</taxon>
        <taxon>Chlamydomonadaceae</taxon>
        <taxon>Chlamydomonas</taxon>
    </lineage>
</organism>
<keyword evidence="3" id="KW-1185">Reference proteome</keyword>
<evidence type="ECO:0000313" key="2">
    <source>
        <dbReference type="EMBL" id="GAX77041.1"/>
    </source>
</evidence>
<dbReference type="OrthoDB" id="523110at2759"/>
<evidence type="ECO:0000313" key="3">
    <source>
        <dbReference type="Proteomes" id="UP000232323"/>
    </source>
</evidence>
<feature type="compositionally biased region" description="Basic and acidic residues" evidence="1">
    <location>
        <begin position="335"/>
        <end position="345"/>
    </location>
</feature>
<protein>
    <submittedName>
        <fullName evidence="2">Uncharacterized protein</fullName>
    </submittedName>
</protein>
<sequence>MADVESYPFARSRAGSLIRPLSGIAQAVGRANGRIDYALNETVVRVDVPERVIEAKKALEASKPDILGLKTFWNQTVAPNPRRWGKHCIVATDEKLSNTLLPTHVHNCDLRKGTGPTFSPGRGSGAFDRGATEWSTSSSSWNTSVITADPTERLKTLESETLRSKARTSQAATKLLANRQSVSAGMAYVSPVQRQKLIVEHMREHKRNQGKDYLGLVRKWGKEGADHLMYIEELETKLQQRGSPLLSGIKLKPLSIGTMAASRCAGSHVQYMKEVLAVKALDKDLGDNSEAEEERRQQAVVEAEAARKKAEKEEPDEEEQAQQDEEEGVQDESQDDSKPRLSEMT</sequence>
<accession>A0A250X1U2</accession>
<name>A0A250X1U2_9CHLO</name>
<feature type="region of interest" description="Disordered" evidence="1">
    <location>
        <begin position="286"/>
        <end position="345"/>
    </location>
</feature>
<dbReference type="EMBL" id="BEGY01000021">
    <property type="protein sequence ID" value="GAX77041.1"/>
    <property type="molecule type" value="Genomic_DNA"/>
</dbReference>
<feature type="compositionally biased region" description="Acidic residues" evidence="1">
    <location>
        <begin position="313"/>
        <end position="334"/>
    </location>
</feature>
<evidence type="ECO:0000256" key="1">
    <source>
        <dbReference type="SAM" id="MobiDB-lite"/>
    </source>
</evidence>
<reference evidence="2 3" key="1">
    <citation type="submission" date="2017-08" db="EMBL/GenBank/DDBJ databases">
        <title>Acidophilic green algal genome provides insights into adaptation to an acidic environment.</title>
        <authorList>
            <person name="Hirooka S."/>
            <person name="Hirose Y."/>
            <person name="Kanesaki Y."/>
            <person name="Higuchi S."/>
            <person name="Fujiwara T."/>
            <person name="Onuma R."/>
            <person name="Era A."/>
            <person name="Ohbayashi R."/>
            <person name="Uzuka A."/>
            <person name="Nozaki H."/>
            <person name="Yoshikawa H."/>
            <person name="Miyagishima S.Y."/>
        </authorList>
    </citation>
    <scope>NUCLEOTIDE SEQUENCE [LARGE SCALE GENOMIC DNA]</scope>
    <source>
        <strain evidence="2 3">NIES-2499</strain>
    </source>
</reference>
<comment type="caution">
    <text evidence="2">The sequence shown here is derived from an EMBL/GenBank/DDBJ whole genome shotgun (WGS) entry which is preliminary data.</text>
</comment>
<proteinExistence type="predicted"/>
<gene>
    <name evidence="2" type="ORF">CEUSTIGMA_g4488.t1</name>
</gene>